<dbReference type="RefSeq" id="WP_182498831.1">
    <property type="nucleotide sequence ID" value="NZ_BMKM01000002.1"/>
</dbReference>
<organism evidence="1 2">
    <name type="scientific">Sphingobacterium cellulitidis</name>
    <dbReference type="NCBI Taxonomy" id="1768011"/>
    <lineage>
        <taxon>Bacteria</taxon>
        <taxon>Pseudomonadati</taxon>
        <taxon>Bacteroidota</taxon>
        <taxon>Sphingobacteriia</taxon>
        <taxon>Sphingobacteriales</taxon>
        <taxon>Sphingobacteriaceae</taxon>
        <taxon>Sphingobacterium</taxon>
    </lineage>
</organism>
<reference evidence="1" key="1">
    <citation type="journal article" date="2014" name="Int. J. Syst. Evol. Microbiol.">
        <title>Complete genome sequence of Corynebacterium casei LMG S-19264T (=DSM 44701T), isolated from a smear-ripened cheese.</title>
        <authorList>
            <consortium name="US DOE Joint Genome Institute (JGI-PGF)"/>
            <person name="Walter F."/>
            <person name="Albersmeier A."/>
            <person name="Kalinowski J."/>
            <person name="Ruckert C."/>
        </authorList>
    </citation>
    <scope>NUCLEOTIDE SEQUENCE</scope>
    <source>
        <strain evidence="1">CGMCC 1.15966</strain>
    </source>
</reference>
<dbReference type="AlphaFoldDB" id="A0A8H9FYC5"/>
<reference evidence="1" key="2">
    <citation type="submission" date="2020-09" db="EMBL/GenBank/DDBJ databases">
        <authorList>
            <person name="Sun Q."/>
            <person name="Zhou Y."/>
        </authorList>
    </citation>
    <scope>NUCLEOTIDE SEQUENCE</scope>
    <source>
        <strain evidence="1">CGMCC 1.15966</strain>
    </source>
</reference>
<evidence type="ECO:0000313" key="2">
    <source>
        <dbReference type="Proteomes" id="UP000614460"/>
    </source>
</evidence>
<proteinExistence type="predicted"/>
<keyword evidence="2" id="KW-1185">Reference proteome</keyword>
<name>A0A8H9FYC5_9SPHI</name>
<accession>A0A8H9FYC5</accession>
<dbReference type="EMBL" id="BMKM01000002">
    <property type="protein sequence ID" value="GGE14983.1"/>
    <property type="molecule type" value="Genomic_DNA"/>
</dbReference>
<comment type="caution">
    <text evidence="1">The sequence shown here is derived from an EMBL/GenBank/DDBJ whole genome shotgun (WGS) entry which is preliminary data.</text>
</comment>
<gene>
    <name evidence="1" type="ORF">GCM10011516_10960</name>
</gene>
<protein>
    <submittedName>
        <fullName evidence="1">Uncharacterized protein</fullName>
    </submittedName>
</protein>
<evidence type="ECO:0000313" key="1">
    <source>
        <dbReference type="EMBL" id="GGE14983.1"/>
    </source>
</evidence>
<sequence length="192" mass="21885">MEFTDYQKASLKHLNTCKVMLDSMTLLASNASAEINIVNKKQAILHNLFYHSGYTLECIINYAILKHYKWKAGKAVGDTLPDHSFSKKSGIAFYRDTKTQTGGVYAFNFQGHDFQRNIQVLTKALPASNIPLLDRSVRIDADLSKLLRAWQVEVRYHPSDTMYSNITLTQSTVERFVNLTNNIYNELMKLVG</sequence>
<dbReference type="Proteomes" id="UP000614460">
    <property type="component" value="Unassembled WGS sequence"/>
</dbReference>